<dbReference type="SUPFAM" id="SSF56029">
    <property type="entry name" value="Monooxygenase (hydroxylase) regulatory protein"/>
    <property type="match status" value="1"/>
</dbReference>
<evidence type="ECO:0000313" key="3">
    <source>
        <dbReference type="Proteomes" id="UP000005019"/>
    </source>
</evidence>
<reference evidence="2 3" key="1">
    <citation type="journal article" date="2011" name="J. Bacteriol.">
        <title>Genome sequence of Methyloversatilis universalis FAM5T, a methylotrophic representative of the order Rhodocyclales.</title>
        <authorList>
            <person name="Kittichotirat W."/>
            <person name="Good N.M."/>
            <person name="Hall R."/>
            <person name="Bringel F."/>
            <person name="Lajus A."/>
            <person name="Medigue C."/>
            <person name="Smalley N.E."/>
            <person name="Beck D."/>
            <person name="Bumgarner R."/>
            <person name="Vuilleumier S."/>
            <person name="Kalyuzhnaya M.G."/>
        </authorList>
    </citation>
    <scope>NUCLEOTIDE SEQUENCE [LARGE SCALE GENOMIC DNA]</scope>
    <source>
        <strain evidence="3">ATCC BAA-1314 / JCM 13912 / FAM5</strain>
    </source>
</reference>
<dbReference type="Gene3D" id="3.90.56.10">
    <property type="entry name" value="Monooxygenase component MmoB/DmpM"/>
    <property type="match status" value="1"/>
</dbReference>
<sequence>MSKVFIALQTNDDTRPIIESILADNPHALPVESPAMVKIDAEGRLTVKRESISERIGREFDLQELHTHLISLSGHIDESDDEFTLHWND</sequence>
<comment type="similarity">
    <text evidence="1">Belongs to the TmoD/XamoD family.</text>
</comment>
<gene>
    <name evidence="2" type="ORF">METUNv1_03685</name>
</gene>
<protein>
    <submittedName>
        <fullName evidence="2">Phenol hydroxylase P2 protein</fullName>
    </submittedName>
</protein>
<dbReference type="RefSeq" id="WP_008064252.1">
    <property type="nucleotide sequence ID" value="NZ_AFHG01000059.1"/>
</dbReference>
<dbReference type="OrthoDB" id="9805636at2"/>
<dbReference type="GO" id="GO:0004497">
    <property type="term" value="F:monooxygenase activity"/>
    <property type="evidence" value="ECO:0007669"/>
    <property type="project" value="InterPro"/>
</dbReference>
<dbReference type="Proteomes" id="UP000005019">
    <property type="component" value="Unassembled WGS sequence"/>
</dbReference>
<keyword evidence="3" id="KW-1185">Reference proteome</keyword>
<dbReference type="eggNOG" id="ENOG5032S7J">
    <property type="taxonomic scope" value="Bacteria"/>
</dbReference>
<evidence type="ECO:0000313" key="2">
    <source>
        <dbReference type="EMBL" id="EGK69722.1"/>
    </source>
</evidence>
<accession>F5RH90</accession>
<organism evidence="2 3">
    <name type="scientific">Methyloversatilis universalis (strain ATCC BAA-1314 / DSM 25237 / JCM 13912 / CCUG 52030 / FAM5)</name>
    <dbReference type="NCBI Taxonomy" id="1000565"/>
    <lineage>
        <taxon>Bacteria</taxon>
        <taxon>Pseudomonadati</taxon>
        <taxon>Pseudomonadota</taxon>
        <taxon>Betaproteobacteria</taxon>
        <taxon>Nitrosomonadales</taxon>
        <taxon>Sterolibacteriaceae</taxon>
        <taxon>Methyloversatilis</taxon>
    </lineage>
</organism>
<dbReference type="InterPro" id="IPR036889">
    <property type="entry name" value="mOase_MmoB_DmpM_sf"/>
</dbReference>
<dbReference type="STRING" id="1000565.METUNv1_03685"/>
<evidence type="ECO:0000256" key="1">
    <source>
        <dbReference type="ARBA" id="ARBA00006313"/>
    </source>
</evidence>
<name>F5RH90_METUF</name>
<proteinExistence type="inferred from homology"/>
<dbReference type="AlphaFoldDB" id="F5RH90"/>
<dbReference type="EMBL" id="AFHG01000059">
    <property type="protein sequence ID" value="EGK69722.1"/>
    <property type="molecule type" value="Genomic_DNA"/>
</dbReference>
<comment type="caution">
    <text evidence="2">The sequence shown here is derived from an EMBL/GenBank/DDBJ whole genome shotgun (WGS) entry which is preliminary data.</text>
</comment>
<dbReference type="Pfam" id="PF02406">
    <property type="entry name" value="MmoB_DmpM"/>
    <property type="match status" value="1"/>
</dbReference>
<dbReference type="InterPro" id="IPR003454">
    <property type="entry name" value="MOase_MmoB_DmpM"/>
</dbReference>